<reference evidence="2 3" key="1">
    <citation type="submission" date="2018-11" db="EMBL/GenBank/DDBJ databases">
        <title>Aureibaculum marinum gen. nov., sp. nov., a member of the family Flavobacteriaceae isolated from the Bohai Sea.</title>
        <authorList>
            <person name="Ji X."/>
        </authorList>
    </citation>
    <scope>NUCLEOTIDE SEQUENCE [LARGE SCALE GENOMIC DNA]</scope>
    <source>
        <strain evidence="2 3">BH-SD17</strain>
    </source>
</reference>
<dbReference type="AlphaFoldDB" id="A0A3N4NS50"/>
<keyword evidence="3" id="KW-1185">Reference proteome</keyword>
<sequence>MKDDGLKKLIEKYKEGNSTLKEEQFLFNNNRNLEPSLKAWYSFIKQNRKETPNNFNDSLWKSFQNKKIKKRRLIIGMISAVASVLLLISLFVSKPKEKEFSYSDKEILLNQALNMFSGTNQQEVEQNIIYENEIIIIYTTTD</sequence>
<keyword evidence="1" id="KW-0472">Membrane</keyword>
<feature type="transmembrane region" description="Helical" evidence="1">
    <location>
        <begin position="73"/>
        <end position="92"/>
    </location>
</feature>
<organism evidence="2 3">
    <name type="scientific">Aureibaculum marinum</name>
    <dbReference type="NCBI Taxonomy" id="2487930"/>
    <lineage>
        <taxon>Bacteria</taxon>
        <taxon>Pseudomonadati</taxon>
        <taxon>Bacteroidota</taxon>
        <taxon>Flavobacteriia</taxon>
        <taxon>Flavobacteriales</taxon>
        <taxon>Flavobacteriaceae</taxon>
        <taxon>Aureibaculum</taxon>
    </lineage>
</organism>
<accession>A0A3N4NS50</accession>
<dbReference type="EMBL" id="RPFJ01000004">
    <property type="protein sequence ID" value="RPD99151.1"/>
    <property type="molecule type" value="Genomic_DNA"/>
</dbReference>
<evidence type="ECO:0000256" key="1">
    <source>
        <dbReference type="SAM" id="Phobius"/>
    </source>
</evidence>
<protein>
    <submittedName>
        <fullName evidence="2">Uncharacterized protein</fullName>
    </submittedName>
</protein>
<dbReference type="Proteomes" id="UP000270856">
    <property type="component" value="Unassembled WGS sequence"/>
</dbReference>
<keyword evidence="1" id="KW-0812">Transmembrane</keyword>
<evidence type="ECO:0000313" key="3">
    <source>
        <dbReference type="Proteomes" id="UP000270856"/>
    </source>
</evidence>
<name>A0A3N4NS50_9FLAO</name>
<proteinExistence type="predicted"/>
<keyword evidence="1" id="KW-1133">Transmembrane helix</keyword>
<comment type="caution">
    <text evidence="2">The sequence shown here is derived from an EMBL/GenBank/DDBJ whole genome shotgun (WGS) entry which is preliminary data.</text>
</comment>
<evidence type="ECO:0000313" key="2">
    <source>
        <dbReference type="EMBL" id="RPD99151.1"/>
    </source>
</evidence>
<gene>
    <name evidence="2" type="ORF">EGM88_03940</name>
</gene>